<dbReference type="AlphaFoldDB" id="A0A0K6IWQ8"/>
<organism evidence="2 3">
    <name type="scientific">Tepidiphilus thermophilus</name>
    <dbReference type="NCBI Taxonomy" id="876478"/>
    <lineage>
        <taxon>Bacteria</taxon>
        <taxon>Pseudomonadati</taxon>
        <taxon>Pseudomonadota</taxon>
        <taxon>Hydrogenophilia</taxon>
        <taxon>Hydrogenophilales</taxon>
        <taxon>Hydrogenophilaceae</taxon>
        <taxon>Tepidiphilus</taxon>
    </lineage>
</organism>
<protein>
    <submittedName>
        <fullName evidence="2">Uncharacterized protein</fullName>
    </submittedName>
</protein>
<keyword evidence="1" id="KW-0472">Membrane</keyword>
<dbReference type="EMBL" id="CYHH01000008">
    <property type="protein sequence ID" value="CUB07489.1"/>
    <property type="molecule type" value="Genomic_DNA"/>
</dbReference>
<feature type="transmembrane region" description="Helical" evidence="1">
    <location>
        <begin position="17"/>
        <end position="38"/>
    </location>
</feature>
<dbReference type="Proteomes" id="UP000182108">
    <property type="component" value="Unassembled WGS sequence"/>
</dbReference>
<name>A0A0K6IWQ8_9PROT</name>
<proteinExistence type="predicted"/>
<evidence type="ECO:0000313" key="2">
    <source>
        <dbReference type="EMBL" id="CUB07489.1"/>
    </source>
</evidence>
<reference evidence="3" key="1">
    <citation type="submission" date="2015-08" db="EMBL/GenBank/DDBJ databases">
        <authorList>
            <person name="Babu N.S."/>
            <person name="Beckwith C.J."/>
            <person name="Beseler K.G."/>
            <person name="Brison A."/>
            <person name="Carone J.V."/>
            <person name="Caskin T.P."/>
            <person name="Diamond M."/>
            <person name="Durham M.E."/>
            <person name="Foxe J.M."/>
            <person name="Go M."/>
            <person name="Henderson B.A."/>
            <person name="Jones I.B."/>
            <person name="McGettigan J.A."/>
            <person name="Micheletti S.J."/>
            <person name="Nasrallah M.E."/>
            <person name="Ortiz D."/>
            <person name="Piller C.R."/>
            <person name="Privatt S.R."/>
            <person name="Schneider S.L."/>
            <person name="Sharp S."/>
            <person name="Smith T.C."/>
            <person name="Stanton J.D."/>
            <person name="Ullery H.E."/>
            <person name="Wilson R.J."/>
            <person name="Serrano M.G."/>
            <person name="Buck G."/>
            <person name="Lee V."/>
            <person name="Wang Y."/>
            <person name="Carvalho R."/>
            <person name="Voegtly L."/>
            <person name="Shi R."/>
            <person name="Duckworth R."/>
            <person name="Johnson A."/>
            <person name="Loviza R."/>
            <person name="Walstead R."/>
            <person name="Shah Z."/>
            <person name="Kiflezghi M."/>
            <person name="Wade K."/>
            <person name="Ball S.L."/>
            <person name="Bradley K.W."/>
            <person name="Asai D.J."/>
            <person name="Bowman C.A."/>
            <person name="Russell D.A."/>
            <person name="Pope W.H."/>
            <person name="Jacobs-Sera D."/>
            <person name="Hendrix R.W."/>
            <person name="Hatfull G.F."/>
        </authorList>
    </citation>
    <scope>NUCLEOTIDE SEQUENCE [LARGE SCALE GENOMIC DNA]</scope>
    <source>
        <strain evidence="3">JCM 19170</strain>
    </source>
</reference>
<keyword evidence="3" id="KW-1185">Reference proteome</keyword>
<keyword evidence="1" id="KW-0812">Transmembrane</keyword>
<keyword evidence="1" id="KW-1133">Transmembrane helix</keyword>
<gene>
    <name evidence="2" type="ORF">Ga0061068_10815</name>
</gene>
<sequence length="50" mass="5858">MNPLAVEKRTKRRRCHVAWAVFSLWFAYSAALLGWHAWTIPAPDVCFARR</sequence>
<evidence type="ECO:0000313" key="3">
    <source>
        <dbReference type="Proteomes" id="UP000182108"/>
    </source>
</evidence>
<accession>A0A0K6IWQ8</accession>
<evidence type="ECO:0000256" key="1">
    <source>
        <dbReference type="SAM" id="Phobius"/>
    </source>
</evidence>